<organism evidence="1 2">
    <name type="scientific">Lysinibacillus alkalisoli</name>
    <dbReference type="NCBI Taxonomy" id="1911548"/>
    <lineage>
        <taxon>Bacteria</taxon>
        <taxon>Bacillati</taxon>
        <taxon>Bacillota</taxon>
        <taxon>Bacilli</taxon>
        <taxon>Bacillales</taxon>
        <taxon>Bacillaceae</taxon>
        <taxon>Lysinibacillus</taxon>
    </lineage>
</organism>
<reference evidence="1" key="1">
    <citation type="journal article" date="2014" name="Int. J. Syst. Evol. Microbiol.">
        <title>Complete genome sequence of Corynebacterium casei LMG S-19264T (=DSM 44701T), isolated from a smear-ripened cheese.</title>
        <authorList>
            <consortium name="US DOE Joint Genome Institute (JGI-PGF)"/>
            <person name="Walter F."/>
            <person name="Albersmeier A."/>
            <person name="Kalinowski J."/>
            <person name="Ruckert C."/>
        </authorList>
    </citation>
    <scope>NUCLEOTIDE SEQUENCE</scope>
    <source>
        <strain evidence="1">CGMCC 1.15760</strain>
    </source>
</reference>
<evidence type="ECO:0000313" key="1">
    <source>
        <dbReference type="EMBL" id="GGG10976.1"/>
    </source>
</evidence>
<name>A0A917FXH1_9BACI</name>
<comment type="caution">
    <text evidence="1">The sequence shown here is derived from an EMBL/GenBank/DDBJ whole genome shotgun (WGS) entry which is preliminary data.</text>
</comment>
<dbReference type="Proteomes" id="UP000616608">
    <property type="component" value="Unassembled WGS sequence"/>
</dbReference>
<evidence type="ECO:0008006" key="3">
    <source>
        <dbReference type="Google" id="ProtNLM"/>
    </source>
</evidence>
<gene>
    <name evidence="1" type="ORF">GCM10007425_01620</name>
</gene>
<dbReference type="RefSeq" id="WP_188613111.1">
    <property type="nucleotide sequence ID" value="NZ_BMJT01000001.1"/>
</dbReference>
<proteinExistence type="predicted"/>
<evidence type="ECO:0000313" key="2">
    <source>
        <dbReference type="Proteomes" id="UP000616608"/>
    </source>
</evidence>
<keyword evidence="2" id="KW-1185">Reference proteome</keyword>
<sequence length="140" mass="16818">MRKPIYTTRFITGVQYKGRFSWYVLDEQDLVTEQTLLQVDEVNTYFQQIAPYRTSAQSLFSLLYHKKYKKTVLSMYPAFFMDFDNRCMYCQLPNKETNLTWIPLGWEGMFESFEYKVPIPARYWMKGTHDMRESLTPVKA</sequence>
<reference evidence="1" key="2">
    <citation type="submission" date="2020-09" db="EMBL/GenBank/DDBJ databases">
        <authorList>
            <person name="Sun Q."/>
            <person name="Zhou Y."/>
        </authorList>
    </citation>
    <scope>NUCLEOTIDE SEQUENCE</scope>
    <source>
        <strain evidence="1">CGMCC 1.15760</strain>
    </source>
</reference>
<dbReference type="AlphaFoldDB" id="A0A917FXH1"/>
<dbReference type="EMBL" id="BMJT01000001">
    <property type="protein sequence ID" value="GGG10976.1"/>
    <property type="molecule type" value="Genomic_DNA"/>
</dbReference>
<protein>
    <recommendedName>
        <fullName evidence="3">Group-specific protein</fullName>
    </recommendedName>
</protein>
<accession>A0A917FXH1</accession>